<dbReference type="AlphaFoldDB" id="A1WSX8"/>
<keyword evidence="2" id="KW-1185">Reference proteome</keyword>
<evidence type="ECO:0000313" key="2">
    <source>
        <dbReference type="Proteomes" id="UP000000374"/>
    </source>
</evidence>
<reference evidence="1 2" key="1">
    <citation type="submission" date="2006-12" db="EMBL/GenBank/DDBJ databases">
        <title>Complete sequence of plasmid pVEIS01 of Verminephrobacter eiseniae EF01-2.</title>
        <authorList>
            <consortium name="US DOE Joint Genome Institute"/>
            <person name="Copeland A."/>
            <person name="Lucas S."/>
            <person name="Lapidus A."/>
            <person name="Barry K."/>
            <person name="Detter J.C."/>
            <person name="Glavina del Rio T."/>
            <person name="Dalin E."/>
            <person name="Tice H."/>
            <person name="Pitluck S."/>
            <person name="Chertkov O."/>
            <person name="Brettin T."/>
            <person name="Bruce D."/>
            <person name="Han C."/>
            <person name="Tapia R."/>
            <person name="Gilna P."/>
            <person name="Schmutz J."/>
            <person name="Larimer F."/>
            <person name="Land M."/>
            <person name="Hauser L."/>
            <person name="Kyrpides N."/>
            <person name="Kim E."/>
            <person name="Stahl D."/>
            <person name="Richardson P."/>
        </authorList>
    </citation>
    <scope>NUCLEOTIDE SEQUENCE [LARGE SCALE GENOMIC DNA]</scope>
    <source>
        <strain evidence="2">EF01-2</strain>
        <plasmid evidence="2">Plasmid pVEIS01</plasmid>
    </source>
</reference>
<dbReference type="KEGG" id="vei:Veis_5049"/>
<gene>
    <name evidence="1" type="ordered locus">Veis_5049</name>
</gene>
<protein>
    <submittedName>
        <fullName evidence="1">Uncharacterized protein</fullName>
    </submittedName>
</protein>
<dbReference type="Proteomes" id="UP000000374">
    <property type="component" value="Plasmid pVEIS01"/>
</dbReference>
<accession>A1WSX8</accession>
<organism evidence="1 2">
    <name type="scientific">Verminephrobacter eiseniae (strain EF01-2)</name>
    <dbReference type="NCBI Taxonomy" id="391735"/>
    <lineage>
        <taxon>Bacteria</taxon>
        <taxon>Pseudomonadati</taxon>
        <taxon>Pseudomonadota</taxon>
        <taxon>Betaproteobacteria</taxon>
        <taxon>Burkholderiales</taxon>
        <taxon>Comamonadaceae</taxon>
        <taxon>Verminephrobacter</taxon>
    </lineage>
</organism>
<proteinExistence type="predicted"/>
<geneLocation type="plasmid" evidence="1 2">
    <name>pVEIS01</name>
</geneLocation>
<dbReference type="EMBL" id="CP000543">
    <property type="protein sequence ID" value="ABM60735.1"/>
    <property type="molecule type" value="Genomic_DNA"/>
</dbReference>
<sequence length="113" mass="12036">MFDAQSPGPPLGGRAKGVAAARLALPQVRRKRCADNHRCAAPGAAKPRFPGREDGRRLAEAVPRVRAWRGFERCKTAATIRGYAPDTPLQGPETGLEGAQWGLGVGFVYVRGG</sequence>
<dbReference type="HOGENOM" id="CLU_2132459_0_0_4"/>
<evidence type="ECO:0000313" key="1">
    <source>
        <dbReference type="EMBL" id="ABM60735.1"/>
    </source>
</evidence>
<keyword evidence="1" id="KW-0614">Plasmid</keyword>
<name>A1WSX8_VEREI</name>